<sequence>MAVQIEYIREQVAVLQAQVEVLSVSIVATANALEKMDQGAKRRIALDAAVSIRTKFSSEKMEEMRNLSLMLIARVFDIPFGSLAN</sequence>
<name>A0ABQ6CD42_9HYPH</name>
<gene>
    <name evidence="1" type="ORF">GCM10007874_11300</name>
</gene>
<comment type="caution">
    <text evidence="1">The sequence shown here is derived from an EMBL/GenBank/DDBJ whole genome shotgun (WGS) entry which is preliminary data.</text>
</comment>
<keyword evidence="2" id="KW-1185">Reference proteome</keyword>
<accession>A0ABQ6CD42</accession>
<reference evidence="2" key="1">
    <citation type="journal article" date="2019" name="Int. J. Syst. Evol. Microbiol.">
        <title>The Global Catalogue of Microorganisms (GCM) 10K type strain sequencing project: providing services to taxonomists for standard genome sequencing and annotation.</title>
        <authorList>
            <consortium name="The Broad Institute Genomics Platform"/>
            <consortium name="The Broad Institute Genome Sequencing Center for Infectious Disease"/>
            <person name="Wu L."/>
            <person name="Ma J."/>
        </authorList>
    </citation>
    <scope>NUCLEOTIDE SEQUENCE [LARGE SCALE GENOMIC DNA]</scope>
    <source>
        <strain evidence="2">NBRC 101365</strain>
    </source>
</reference>
<dbReference type="EMBL" id="BSPC01000009">
    <property type="protein sequence ID" value="GLS18114.1"/>
    <property type="molecule type" value="Genomic_DNA"/>
</dbReference>
<evidence type="ECO:0000313" key="1">
    <source>
        <dbReference type="EMBL" id="GLS18114.1"/>
    </source>
</evidence>
<dbReference type="RefSeq" id="WP_284310938.1">
    <property type="nucleotide sequence ID" value="NZ_BSPC01000009.1"/>
</dbReference>
<dbReference type="Proteomes" id="UP001156882">
    <property type="component" value="Unassembled WGS sequence"/>
</dbReference>
<evidence type="ECO:0000313" key="2">
    <source>
        <dbReference type="Proteomes" id="UP001156882"/>
    </source>
</evidence>
<proteinExistence type="predicted"/>
<organism evidence="1 2">
    <name type="scientific">Labrys miyagiensis</name>
    <dbReference type="NCBI Taxonomy" id="346912"/>
    <lineage>
        <taxon>Bacteria</taxon>
        <taxon>Pseudomonadati</taxon>
        <taxon>Pseudomonadota</taxon>
        <taxon>Alphaproteobacteria</taxon>
        <taxon>Hyphomicrobiales</taxon>
        <taxon>Xanthobacteraceae</taxon>
        <taxon>Labrys</taxon>
    </lineage>
</organism>
<protein>
    <submittedName>
        <fullName evidence="1">Uncharacterized protein</fullName>
    </submittedName>
</protein>